<keyword evidence="9" id="KW-1185">Reference proteome</keyword>
<dbReference type="GO" id="GO:0061982">
    <property type="term" value="P:meiosis I cell cycle process"/>
    <property type="evidence" value="ECO:0007669"/>
    <property type="project" value="UniProtKB-ARBA"/>
</dbReference>
<dbReference type="SMART" id="SM01340">
    <property type="entry name" value="DNA_mis_repair"/>
    <property type="match status" value="1"/>
</dbReference>
<evidence type="ECO:0000259" key="7">
    <source>
        <dbReference type="SMART" id="SM01340"/>
    </source>
</evidence>
<dbReference type="Pfam" id="PF01119">
    <property type="entry name" value="DNA_mis_repair"/>
    <property type="match status" value="1"/>
</dbReference>
<comment type="similarity">
    <text evidence="2">Belongs to the DNA mismatch repair MutL/HexB family.</text>
</comment>
<dbReference type="InterPro" id="IPR020568">
    <property type="entry name" value="Ribosomal_Su5_D2-typ_SF"/>
</dbReference>
<evidence type="ECO:0000256" key="6">
    <source>
        <dbReference type="SAM" id="MobiDB-lite"/>
    </source>
</evidence>
<dbReference type="EMBL" id="CP042193">
    <property type="protein sequence ID" value="QDS73208.1"/>
    <property type="molecule type" value="Genomic_DNA"/>
</dbReference>
<accession>A0A517LC37</accession>
<name>A0A517LC37_9PEZI</name>
<evidence type="ECO:0000256" key="2">
    <source>
        <dbReference type="ARBA" id="ARBA00006082"/>
    </source>
</evidence>
<dbReference type="Pfam" id="PF16413">
    <property type="entry name" value="Mlh1_C"/>
    <property type="match status" value="1"/>
</dbReference>
<evidence type="ECO:0000313" key="8">
    <source>
        <dbReference type="EMBL" id="QDS73208.1"/>
    </source>
</evidence>
<dbReference type="InterPro" id="IPR014762">
    <property type="entry name" value="DNA_mismatch_repair_CS"/>
</dbReference>
<feature type="compositionally biased region" description="Polar residues" evidence="6">
    <location>
        <begin position="390"/>
        <end position="407"/>
    </location>
</feature>
<dbReference type="SUPFAM" id="SSF54211">
    <property type="entry name" value="Ribosomal protein S5 domain 2-like"/>
    <property type="match status" value="1"/>
</dbReference>
<gene>
    <name evidence="8" type="ORF">FKW77_003098</name>
</gene>
<dbReference type="GO" id="GO:0016887">
    <property type="term" value="F:ATP hydrolysis activity"/>
    <property type="evidence" value="ECO:0007669"/>
    <property type="project" value="InterPro"/>
</dbReference>
<dbReference type="InterPro" id="IPR032189">
    <property type="entry name" value="Mlh1_C"/>
</dbReference>
<evidence type="ECO:0000313" key="9">
    <source>
        <dbReference type="Proteomes" id="UP000316270"/>
    </source>
</evidence>
<sequence length="743" mass="82676">MEDSMDLDNESPRGTKRKANDLSSAPRRIQALSQDVINKIAAGEIIVAPVHALKELTENSVDSGSTSIEILVKDGGLKLLQITDNGCGIHKEDLPLLCERFTTSKLKKFDDLTSIGTYGFRGEALASISHIAHLTVTTKTEDSSCAWRAHYSAGKLVAAKPGGNAEPKATAGRQGTQIAVEDLFYDVPTRRRAFRSASEEYAKILDLVGRYAVHCSNIAFSCKKHGDSSMGISVPANATTIDRIRQIHGGAIANELVDFKCESDRWGFKADGYISNANYSVKRTALLLFINHRSVESSVIKKAIEQTYSTFLPKGGRPFIYLSLEIEPHRVDVNVHPTKREVNFLHEEEIVEAICSEVRNRLGKVDTSRTFMTQSLLPGGRVPIAKTASPDKTNPTPDTQQSVSARLQTPKPPTQKPYENNLVRTDASARKITTMLPALQKSASQDLVQEDDDEDIPYEYSGKEATLCRLTTIKELRAEVRENMHGELTDMFVTHTFVGLVDESRRIAAIQSGVKLYLIDCGMVCNEYFYQIGLTDFGNFGSIRFNPPLDLHELLTVGAAQEMKFSESDLDFDWEDAVVIVREQIISRADMLAEYFSMEVSADGKLLSIPLLVKGYMPSMAKLPQFLLRLGPYVNWTEEKDCFHTFLRELASFYVPEALPVPPVKHDDAEEAEGDLEAEIEGDMDAESEEDAELIARRKHINRALEHIFFPVFKARLVATKGLLSGVIEIANLKGLYRVFERC</sequence>
<dbReference type="SUPFAM" id="SSF55874">
    <property type="entry name" value="ATPase domain of HSP90 chaperone/DNA topoisomerase II/histidine kinase"/>
    <property type="match status" value="1"/>
</dbReference>
<dbReference type="OrthoDB" id="10263226at2759"/>
<dbReference type="Pfam" id="PF13589">
    <property type="entry name" value="HATPase_c_3"/>
    <property type="match status" value="1"/>
</dbReference>
<dbReference type="Gene3D" id="3.30.230.10">
    <property type="match status" value="1"/>
</dbReference>
<dbReference type="FunFam" id="3.30.565.10:FF:000033">
    <property type="entry name" value="DNA mismatch repair protein Mlh1"/>
    <property type="match status" value="1"/>
</dbReference>
<evidence type="ECO:0000256" key="4">
    <source>
        <dbReference type="ARBA" id="ARBA00023204"/>
    </source>
</evidence>
<feature type="domain" description="DNA mismatch repair protein S5" evidence="7">
    <location>
        <begin position="244"/>
        <end position="363"/>
    </location>
</feature>
<feature type="region of interest" description="Disordered" evidence="6">
    <location>
        <begin position="380"/>
        <end position="419"/>
    </location>
</feature>
<dbReference type="InterPro" id="IPR013507">
    <property type="entry name" value="DNA_mismatch_S5_2-like"/>
</dbReference>
<dbReference type="NCBIfam" id="TIGR00585">
    <property type="entry name" value="mutl"/>
    <property type="match status" value="1"/>
</dbReference>
<dbReference type="GO" id="GO:0030983">
    <property type="term" value="F:mismatched DNA binding"/>
    <property type="evidence" value="ECO:0007669"/>
    <property type="project" value="InterPro"/>
</dbReference>
<evidence type="ECO:0000256" key="5">
    <source>
        <dbReference type="ARBA" id="ARBA00023242"/>
    </source>
</evidence>
<dbReference type="InterPro" id="IPR014721">
    <property type="entry name" value="Ribsml_uS5_D2-typ_fold_subgr"/>
</dbReference>
<keyword evidence="3" id="KW-0227">DNA damage</keyword>
<dbReference type="InterPro" id="IPR002099">
    <property type="entry name" value="MutL/Mlh/PMS"/>
</dbReference>
<dbReference type="AlphaFoldDB" id="A0A517LC37"/>
<dbReference type="GO" id="GO:0140664">
    <property type="term" value="F:ATP-dependent DNA damage sensor activity"/>
    <property type="evidence" value="ECO:0007669"/>
    <property type="project" value="InterPro"/>
</dbReference>
<organism evidence="8 9">
    <name type="scientific">Venturia effusa</name>
    <dbReference type="NCBI Taxonomy" id="50376"/>
    <lineage>
        <taxon>Eukaryota</taxon>
        <taxon>Fungi</taxon>
        <taxon>Dikarya</taxon>
        <taxon>Ascomycota</taxon>
        <taxon>Pezizomycotina</taxon>
        <taxon>Dothideomycetes</taxon>
        <taxon>Pleosporomycetidae</taxon>
        <taxon>Venturiales</taxon>
        <taxon>Venturiaceae</taxon>
        <taxon>Venturia</taxon>
    </lineage>
</organism>
<dbReference type="CDD" id="cd03483">
    <property type="entry name" value="MutL_Trans_MLH1"/>
    <property type="match status" value="1"/>
</dbReference>
<keyword evidence="5" id="KW-0539">Nucleus</keyword>
<dbReference type="GO" id="GO:0005524">
    <property type="term" value="F:ATP binding"/>
    <property type="evidence" value="ECO:0007669"/>
    <property type="project" value="InterPro"/>
</dbReference>
<evidence type="ECO:0000256" key="3">
    <source>
        <dbReference type="ARBA" id="ARBA00022763"/>
    </source>
</evidence>
<feature type="region of interest" description="Disordered" evidence="6">
    <location>
        <begin position="1"/>
        <end position="24"/>
    </location>
</feature>
<dbReference type="InterPro" id="IPR038973">
    <property type="entry name" value="MutL/Mlh/Pms-like"/>
</dbReference>
<protein>
    <recommendedName>
        <fullName evidence="7">DNA mismatch repair protein S5 domain-containing protein</fullName>
    </recommendedName>
</protein>
<dbReference type="PANTHER" id="PTHR10073">
    <property type="entry name" value="DNA MISMATCH REPAIR PROTEIN MLH, PMS, MUTL"/>
    <property type="match status" value="1"/>
</dbReference>
<dbReference type="PANTHER" id="PTHR10073:SF12">
    <property type="entry name" value="DNA MISMATCH REPAIR PROTEIN MLH1"/>
    <property type="match status" value="1"/>
</dbReference>
<dbReference type="CDD" id="cd16926">
    <property type="entry name" value="HATPase_MutL-MLH-PMS-like"/>
    <property type="match status" value="1"/>
</dbReference>
<dbReference type="PROSITE" id="PS00058">
    <property type="entry name" value="DNA_MISMATCH_REPAIR_1"/>
    <property type="match status" value="1"/>
</dbReference>
<dbReference type="Gene3D" id="3.30.565.10">
    <property type="entry name" value="Histidine kinase-like ATPase, C-terminal domain"/>
    <property type="match status" value="1"/>
</dbReference>
<dbReference type="Proteomes" id="UP000316270">
    <property type="component" value="Chromosome 9"/>
</dbReference>
<dbReference type="FunFam" id="3.30.230.10:FF:000014">
    <property type="entry name" value="DNA mismatch repair protein Mlh1"/>
    <property type="match status" value="1"/>
</dbReference>
<evidence type="ECO:0000256" key="1">
    <source>
        <dbReference type="ARBA" id="ARBA00004123"/>
    </source>
</evidence>
<keyword evidence="4" id="KW-0234">DNA repair</keyword>
<dbReference type="GO" id="GO:0006298">
    <property type="term" value="P:mismatch repair"/>
    <property type="evidence" value="ECO:0007669"/>
    <property type="project" value="InterPro"/>
</dbReference>
<reference evidence="8 9" key="1">
    <citation type="submission" date="2019-07" db="EMBL/GenBank/DDBJ databases">
        <title>Finished genome of Venturia effusa.</title>
        <authorList>
            <person name="Young C.A."/>
            <person name="Cox M.P."/>
            <person name="Ganley A.R.D."/>
            <person name="David W.J."/>
        </authorList>
    </citation>
    <scope>NUCLEOTIDE SEQUENCE [LARGE SCALE GENOMIC DNA]</scope>
    <source>
        <strain evidence="9">albino</strain>
    </source>
</reference>
<proteinExistence type="inferred from homology"/>
<dbReference type="GO" id="GO:0032389">
    <property type="term" value="C:MutLalpha complex"/>
    <property type="evidence" value="ECO:0007669"/>
    <property type="project" value="TreeGrafter"/>
</dbReference>
<dbReference type="InterPro" id="IPR036890">
    <property type="entry name" value="HATPase_C_sf"/>
</dbReference>
<dbReference type="STRING" id="50376.A0A517LC37"/>
<comment type="subcellular location">
    <subcellularLocation>
        <location evidence="1">Nucleus</location>
    </subcellularLocation>
</comment>